<organism evidence="3 4">
    <name type="scientific">Pyricularia grisea</name>
    <name type="common">Crabgrass-specific blast fungus</name>
    <name type="synonym">Magnaporthe grisea</name>
    <dbReference type="NCBI Taxonomy" id="148305"/>
    <lineage>
        <taxon>Eukaryota</taxon>
        <taxon>Fungi</taxon>
        <taxon>Dikarya</taxon>
        <taxon>Ascomycota</taxon>
        <taxon>Pezizomycotina</taxon>
        <taxon>Sordariomycetes</taxon>
        <taxon>Sordariomycetidae</taxon>
        <taxon>Magnaporthales</taxon>
        <taxon>Pyriculariaceae</taxon>
        <taxon>Pyricularia</taxon>
    </lineage>
</organism>
<dbReference type="Gene3D" id="3.90.210.10">
    <property type="entry name" value="Heat-Labile Enterotoxin, subunit A"/>
    <property type="match status" value="1"/>
</dbReference>
<evidence type="ECO:0000313" key="4">
    <source>
        <dbReference type="RefSeq" id="XP_030987750.1"/>
    </source>
</evidence>
<gene>
    <name evidence="4" type="ORF">PgNI_02237</name>
</gene>
<dbReference type="Proteomes" id="UP000515153">
    <property type="component" value="Unplaced"/>
</dbReference>
<reference evidence="4" key="2">
    <citation type="submission" date="2019-10" db="EMBL/GenBank/DDBJ databases">
        <authorList>
            <consortium name="NCBI Genome Project"/>
        </authorList>
    </citation>
    <scope>NUCLEOTIDE SEQUENCE</scope>
    <source>
        <strain evidence="4">NI907</strain>
    </source>
</reference>
<reference evidence="4" key="3">
    <citation type="submission" date="2025-08" db="UniProtKB">
        <authorList>
            <consortium name="RefSeq"/>
        </authorList>
    </citation>
    <scope>IDENTIFICATION</scope>
    <source>
        <strain evidence="4">NI907</strain>
    </source>
</reference>
<dbReference type="AlphaFoldDB" id="A0A6P8BKK8"/>
<keyword evidence="3" id="KW-1185">Reference proteome</keyword>
<feature type="compositionally biased region" description="Low complexity" evidence="1">
    <location>
        <begin position="196"/>
        <end position="276"/>
    </location>
</feature>
<protein>
    <submittedName>
        <fullName evidence="4">Uncharacterized protein</fullName>
    </submittedName>
</protein>
<dbReference type="KEGG" id="pgri:PgNI_02237"/>
<feature type="region of interest" description="Disordered" evidence="1">
    <location>
        <begin position="180"/>
        <end position="302"/>
    </location>
</feature>
<accession>A0A6P8BKK8</accession>
<dbReference type="SUPFAM" id="SSF56399">
    <property type="entry name" value="ADP-ribosylation"/>
    <property type="match status" value="1"/>
</dbReference>
<evidence type="ECO:0000256" key="2">
    <source>
        <dbReference type="SAM" id="SignalP"/>
    </source>
</evidence>
<feature type="chain" id="PRO_5027976807" evidence="2">
    <location>
        <begin position="23"/>
        <end position="302"/>
    </location>
</feature>
<evidence type="ECO:0000256" key="1">
    <source>
        <dbReference type="SAM" id="MobiDB-lite"/>
    </source>
</evidence>
<feature type="signal peptide" evidence="2">
    <location>
        <begin position="1"/>
        <end position="22"/>
    </location>
</feature>
<evidence type="ECO:0000313" key="3">
    <source>
        <dbReference type="Proteomes" id="UP000515153"/>
    </source>
</evidence>
<feature type="compositionally biased region" description="Polar residues" evidence="1">
    <location>
        <begin position="277"/>
        <end position="287"/>
    </location>
</feature>
<dbReference type="RefSeq" id="XP_030987750.1">
    <property type="nucleotide sequence ID" value="XM_031122304.1"/>
</dbReference>
<name>A0A6P8BKK8_PYRGI</name>
<proteinExistence type="predicted"/>
<reference evidence="4" key="1">
    <citation type="journal article" date="2019" name="Mol. Biol. Evol.">
        <title>Blast fungal genomes show frequent chromosomal changes, gene gains and losses, and effector gene turnover.</title>
        <authorList>
            <person name="Gomez Luciano L.B."/>
            <person name="Jason Tsai I."/>
            <person name="Chuma I."/>
            <person name="Tosa Y."/>
            <person name="Chen Y.H."/>
            <person name="Li J.Y."/>
            <person name="Li M.Y."/>
            <person name="Jade Lu M.Y."/>
            <person name="Nakayashiki H."/>
            <person name="Li W.H."/>
        </authorList>
    </citation>
    <scope>NUCLEOTIDE SEQUENCE</scope>
    <source>
        <strain evidence="4">NI907</strain>
    </source>
</reference>
<dbReference type="GeneID" id="41957216"/>
<sequence>MLYHRGLVFTNIFLALLSGVSATIPKDLYRGEKETPTEVQARGYLRCDALKNGVPYDTSVTLVRHVEEPRSSRPGDPWLSTTASREKGADFAILNSGWLYKIDSTVGGVTYRSVAEEFRSLNRQLGVGKDDQEYSARNTIPLEAIVSWAQVSMNAQFRVVIGTPTANPAYKGTCSITKRGLVRRGPCDGSARKNTGAASASSGSKSPASSGSRTPASSGSRSPASSGSQTPASSGSRSPASSGSRSPASSGSRTPASSGSRSPASSGSQTPASSGSRTPASGGSNSPSRASGSRGTGTGIRG</sequence>
<keyword evidence="2" id="KW-0732">Signal</keyword>